<evidence type="ECO:0000259" key="1">
    <source>
        <dbReference type="Pfam" id="PF00149"/>
    </source>
</evidence>
<dbReference type="SUPFAM" id="SSF56300">
    <property type="entry name" value="Metallo-dependent phosphatases"/>
    <property type="match status" value="1"/>
</dbReference>
<dbReference type="Pfam" id="PF00149">
    <property type="entry name" value="Metallophos"/>
    <property type="match status" value="1"/>
</dbReference>
<gene>
    <name evidence="2" type="ORF">BN983_00128</name>
</gene>
<dbReference type="PANTHER" id="PTHR31302:SF32">
    <property type="entry name" value="PHOSPHOESTERASE"/>
    <property type="match status" value="1"/>
</dbReference>
<accession>A0A024P2W4</accession>
<dbReference type="RefSeq" id="WP_051744159.1">
    <property type="nucleotide sequence ID" value="NZ_CCDH010000002.1"/>
</dbReference>
<dbReference type="GO" id="GO:0016020">
    <property type="term" value="C:membrane"/>
    <property type="evidence" value="ECO:0007669"/>
    <property type="project" value="GOC"/>
</dbReference>
<dbReference type="InterPro" id="IPR051158">
    <property type="entry name" value="Metallophosphoesterase_sf"/>
</dbReference>
<dbReference type="AlphaFoldDB" id="A0A024P2W4"/>
<dbReference type="GO" id="GO:0008758">
    <property type="term" value="F:UDP-2,3-diacylglucosamine hydrolase activity"/>
    <property type="evidence" value="ECO:0007669"/>
    <property type="project" value="TreeGrafter"/>
</dbReference>
<feature type="domain" description="Calcineurin-like phosphoesterase" evidence="1">
    <location>
        <begin position="45"/>
        <end position="202"/>
    </location>
</feature>
<reference evidence="3" key="1">
    <citation type="submission" date="2014-03" db="EMBL/GenBank/DDBJ databases">
        <authorList>
            <person name="Urmite Genomes U."/>
        </authorList>
    </citation>
    <scope>NUCLEOTIDE SEQUENCE [LARGE SCALE GENOMIC DNA]</scope>
    <source>
        <strain evidence="3">HD-03</strain>
    </source>
</reference>
<dbReference type="EMBL" id="CCDI010000001">
    <property type="protein sequence ID" value="CDQ21932.1"/>
    <property type="molecule type" value="Genomic_DNA"/>
</dbReference>
<dbReference type="PANTHER" id="PTHR31302">
    <property type="entry name" value="TRANSMEMBRANE PROTEIN WITH METALLOPHOSPHOESTERASE DOMAIN-RELATED"/>
    <property type="match status" value="1"/>
</dbReference>
<dbReference type="InterPro" id="IPR029052">
    <property type="entry name" value="Metallo-depent_PP-like"/>
</dbReference>
<evidence type="ECO:0000313" key="2">
    <source>
        <dbReference type="EMBL" id="CDQ21932.1"/>
    </source>
</evidence>
<keyword evidence="3" id="KW-1185">Reference proteome</keyword>
<evidence type="ECO:0000313" key="3">
    <source>
        <dbReference type="Proteomes" id="UP000028868"/>
    </source>
</evidence>
<organism evidence="2 3">
    <name type="scientific">Halobacillus karajensis</name>
    <dbReference type="NCBI Taxonomy" id="195088"/>
    <lineage>
        <taxon>Bacteria</taxon>
        <taxon>Bacillati</taxon>
        <taxon>Bacillota</taxon>
        <taxon>Bacilli</taxon>
        <taxon>Bacillales</taxon>
        <taxon>Bacillaceae</taxon>
        <taxon>Halobacillus</taxon>
    </lineage>
</organism>
<dbReference type="GO" id="GO:0009245">
    <property type="term" value="P:lipid A biosynthetic process"/>
    <property type="evidence" value="ECO:0007669"/>
    <property type="project" value="TreeGrafter"/>
</dbReference>
<sequence length="257" mass="29632">MWWLLLFLCLLGSILVTYMRFCAEHDHLNKKKIICHSLKRNETLRLFFISDIHNRALEAQTFNDVEHVDLVIIGGDLVDQRTTERRLRQNLSILSQWGAPIYFVPGNNDHEWRYGSLIDFLEGLNVKTISNEDQFITFENGIKIMVRGLDPYFMKPYNKASDVKGTNDLLQILCVHDPYVFKRMNQKGHENFDLVLSGHTHGGQIRIFGYGPYERGGWKAEGGRSSLISEGYGTSLLPLRLGTKAECHWIELTSNEE</sequence>
<comment type="caution">
    <text evidence="2">The sequence shown here is derived from an EMBL/GenBank/DDBJ whole genome shotgun (WGS) entry which is preliminary data.</text>
</comment>
<dbReference type="InterPro" id="IPR004843">
    <property type="entry name" value="Calcineurin-like_PHP"/>
</dbReference>
<dbReference type="Gene3D" id="3.60.21.10">
    <property type="match status" value="1"/>
</dbReference>
<dbReference type="Proteomes" id="UP000028868">
    <property type="component" value="Unassembled WGS sequence"/>
</dbReference>
<reference evidence="2 3" key="2">
    <citation type="submission" date="2014-05" db="EMBL/GenBank/DDBJ databases">
        <title>Draft genome sequence of Halobacillus karajensis HK-03.</title>
        <authorList>
            <person name="Khelaifia S."/>
            <person name="Croce O."/>
            <person name="Lagier J.C."/>
            <person name="Raoult D."/>
        </authorList>
    </citation>
    <scope>NUCLEOTIDE SEQUENCE [LARGE SCALE GENOMIC DNA]</scope>
    <source>
        <strain evidence="2 3">HD-03</strain>
    </source>
</reference>
<protein>
    <submittedName>
        <fullName evidence="2">Metallophosphoesterase</fullName>
    </submittedName>
</protein>
<name>A0A024P2W4_9BACI</name>
<proteinExistence type="predicted"/>